<dbReference type="KEGG" id="bfn:OI25_6115"/>
<name>A0AAU8TCD8_9BURK</name>
<evidence type="ECO:0000313" key="3">
    <source>
        <dbReference type="Proteomes" id="UP000032614"/>
    </source>
</evidence>
<dbReference type="Pfam" id="PF18731">
    <property type="entry name" value="HEPN_Swt1"/>
    <property type="match status" value="1"/>
</dbReference>
<sequence>MTASKISMTDRLRLFGMRNLMLEAELEALESSGIAIDHAITIRRDELVDAELFELDIRQAARRMADFYVLYYSLENTIRRLVSGRLSERHGLDWWDAHVPAGVRAAVAEKQRKEKETPMSIRSDDALTYTNFGELIDIINFNWSDFSDTLRSPKAVQQILGQFNLIRNVIAHSAELSEDEILRFQLLIRDWFRISG</sequence>
<reference evidence="2 3" key="1">
    <citation type="journal article" date="2015" name="Genome Announc.">
        <title>Complete genome sequences for 59 burkholderia isolates, both pathogenic and near neighbor.</title>
        <authorList>
            <person name="Johnson S.L."/>
            <person name="Bishop-Lilly K.A."/>
            <person name="Ladner J.T."/>
            <person name="Daligault H.E."/>
            <person name="Davenport K.W."/>
            <person name="Jaissle J."/>
            <person name="Frey K.G."/>
            <person name="Koroleva G.I."/>
            <person name="Bruce D.C."/>
            <person name="Coyne S.R."/>
            <person name="Broomall S.M."/>
            <person name="Li P.E."/>
            <person name="Teshima H."/>
            <person name="Gibbons H.S."/>
            <person name="Palacios G.F."/>
            <person name="Rosenzweig C.N."/>
            <person name="Redden C.L."/>
            <person name="Xu Y."/>
            <person name="Minogue T.D."/>
            <person name="Chain P.S."/>
        </authorList>
    </citation>
    <scope>NUCLEOTIDE SEQUENCE [LARGE SCALE GENOMIC DNA]</scope>
    <source>
        <strain evidence="2 3">ATCC BAA-463</strain>
    </source>
</reference>
<protein>
    <recommendedName>
        <fullName evidence="1">Swt1-like HEPN domain-containing protein</fullName>
    </recommendedName>
</protein>
<organism evidence="2 3">
    <name type="scientific">Paraburkholderia fungorum</name>
    <dbReference type="NCBI Taxonomy" id="134537"/>
    <lineage>
        <taxon>Bacteria</taxon>
        <taxon>Pseudomonadati</taxon>
        <taxon>Pseudomonadota</taxon>
        <taxon>Betaproteobacteria</taxon>
        <taxon>Burkholderiales</taxon>
        <taxon>Burkholderiaceae</taxon>
        <taxon>Paraburkholderia</taxon>
    </lineage>
</organism>
<evidence type="ECO:0000259" key="1">
    <source>
        <dbReference type="Pfam" id="PF18731"/>
    </source>
</evidence>
<accession>A0AAU8TCD8</accession>
<gene>
    <name evidence="2" type="ORF">OI25_6115</name>
</gene>
<dbReference type="AlphaFoldDB" id="A0AAU8TCD8"/>
<dbReference type="EMBL" id="CP010027">
    <property type="protein sequence ID" value="AJZ63597.1"/>
    <property type="molecule type" value="Genomic_DNA"/>
</dbReference>
<feature type="domain" description="Swt1-like HEPN" evidence="1">
    <location>
        <begin position="73"/>
        <end position="193"/>
    </location>
</feature>
<dbReference type="Proteomes" id="UP000032614">
    <property type="component" value="Chromosome 2"/>
</dbReference>
<evidence type="ECO:0000313" key="2">
    <source>
        <dbReference type="EMBL" id="AJZ63597.1"/>
    </source>
</evidence>
<proteinExistence type="predicted"/>
<dbReference type="RefSeq" id="WP_149029757.1">
    <property type="nucleotide sequence ID" value="NZ_JBOBCW010000006.1"/>
</dbReference>
<dbReference type="InterPro" id="IPR041650">
    <property type="entry name" value="HEPN_Swt1"/>
</dbReference>